<evidence type="ECO:0000313" key="4">
    <source>
        <dbReference type="Proteomes" id="UP000631421"/>
    </source>
</evidence>
<reference evidence="3" key="1">
    <citation type="journal article" date="2015" name="ISME J.">
        <title>Draft Genome Sequence of Streptomyces incarnatus NRRL8089, which Produces the Nucleoside Antibiotic Sinefungin.</title>
        <authorList>
            <person name="Oshima K."/>
            <person name="Hattori M."/>
            <person name="Shimizu H."/>
            <person name="Fukuda K."/>
            <person name="Nemoto M."/>
            <person name="Inagaki K."/>
            <person name="Tamura T."/>
        </authorList>
    </citation>
    <scope>NUCLEOTIDE SEQUENCE</scope>
    <source>
        <strain evidence="3">FACHB-1277</strain>
    </source>
</reference>
<dbReference type="SUPFAM" id="SSF56112">
    <property type="entry name" value="Protein kinase-like (PK-like)"/>
    <property type="match status" value="1"/>
</dbReference>
<dbReference type="AlphaFoldDB" id="A0A926UPB3"/>
<feature type="transmembrane region" description="Helical" evidence="1">
    <location>
        <begin position="720"/>
        <end position="740"/>
    </location>
</feature>
<feature type="transmembrane region" description="Helical" evidence="1">
    <location>
        <begin position="696"/>
        <end position="714"/>
    </location>
</feature>
<protein>
    <submittedName>
        <fullName evidence="3">CHASE2 domain-containing protein</fullName>
    </submittedName>
</protein>
<dbReference type="Pfam" id="PF05226">
    <property type="entry name" value="CHASE2"/>
    <property type="match status" value="1"/>
</dbReference>
<keyword evidence="1" id="KW-1133">Transmembrane helix</keyword>
<keyword evidence="4" id="KW-1185">Reference proteome</keyword>
<dbReference type="Gene3D" id="1.10.510.10">
    <property type="entry name" value="Transferase(Phosphotransferase) domain 1"/>
    <property type="match status" value="1"/>
</dbReference>
<dbReference type="SMART" id="SM01080">
    <property type="entry name" value="CHASE2"/>
    <property type="match status" value="1"/>
</dbReference>
<dbReference type="InterPro" id="IPR000719">
    <property type="entry name" value="Prot_kinase_dom"/>
</dbReference>
<sequence>MYRVTDLCADLVLENRYTLIRQLGKGGFATVWEVADLQANGDRKAIKVCNGHRLEQVNQLRLEFCNLEEVQSHWQGDRRIVRVENFYPQVQPQAGDRIPLHFFVMERVDGKTLRELISELAKDETHKQPIDPLAKRPIKIVKLIEQSLKQSLIRRLFYRYPPLRSHLSYVQIAHLLEQLAEVLHYLHSEHNYILRDLNPNNIMVTQKGEIKLIDFGAVRKLDRQDQKQYSNYVSAFDQKSVTRVVTYGYAAPEQKDGQAHFRSDFYSLGQTMLFALTGRDADKVAELRLNWRSQVPIELVEFIDKATNADPLKRHADAGKLLDEAQQIGRSLRHQFGKGAPMQQLAKMLGIAAIATFSTIGMRATGIWQAWEFAAYDQMLRMRPSLANPHKITVVAIQPDDAKWMGERDVSNQNLARAIANLLPHQPKAIGIAIARDQSGQNRPGDMQKLLQEHEHIFGSCEPQSLDSAAVPFQPKPSAPLGFDGTLVDTDNYYRRHSLFFPEDLRKRTIDEQCPAQLSFNLLIANHYLQKVHHGFDAQILSPSSSQPSRNLVSYSLGQQKIPSLREEGAYQGFSYEGFDYTFQVLVDYQPISQIITKVSLRDVSEQKIAKELISDRVILIGRIDESIDLPRDTPYGAMHSVEMRAQIISYLIDLGEGKRRILQPASWWLDSTLMLVIALISSFIGWRFPSRRDRLLHWLFGAAILWLACYFMLLWQSLWLAYVPFTILSLLAIMGEFAYTTSRLAITQIYASYRKGTQKISNANYISDDLDCD</sequence>
<keyword evidence="1" id="KW-0472">Membrane</keyword>
<dbReference type="PANTHER" id="PTHR44167">
    <property type="entry name" value="OVARIAN-SPECIFIC SERINE/THREONINE-PROTEIN KINASE LOK-RELATED"/>
    <property type="match status" value="1"/>
</dbReference>
<evidence type="ECO:0000256" key="1">
    <source>
        <dbReference type="SAM" id="Phobius"/>
    </source>
</evidence>
<dbReference type="RefSeq" id="WP_190349151.1">
    <property type="nucleotide sequence ID" value="NZ_JACJPY010000003.1"/>
</dbReference>
<dbReference type="GO" id="GO:0004672">
    <property type="term" value="F:protein kinase activity"/>
    <property type="evidence" value="ECO:0007669"/>
    <property type="project" value="InterPro"/>
</dbReference>
<organism evidence="3 4">
    <name type="scientific">Pseudanabaena cinerea FACHB-1277</name>
    <dbReference type="NCBI Taxonomy" id="2949581"/>
    <lineage>
        <taxon>Bacteria</taxon>
        <taxon>Bacillati</taxon>
        <taxon>Cyanobacteriota</taxon>
        <taxon>Cyanophyceae</taxon>
        <taxon>Pseudanabaenales</taxon>
        <taxon>Pseudanabaenaceae</taxon>
        <taxon>Pseudanabaena</taxon>
        <taxon>Pseudanabaena cinerea</taxon>
    </lineage>
</organism>
<comment type="caution">
    <text evidence="3">The sequence shown here is derived from an EMBL/GenBank/DDBJ whole genome shotgun (WGS) entry which is preliminary data.</text>
</comment>
<dbReference type="InterPro" id="IPR007890">
    <property type="entry name" value="CHASE2"/>
</dbReference>
<feature type="domain" description="Protein kinase" evidence="2">
    <location>
        <begin position="17"/>
        <end position="337"/>
    </location>
</feature>
<gene>
    <name evidence="3" type="ORF">H6F44_01510</name>
</gene>
<dbReference type="Proteomes" id="UP000631421">
    <property type="component" value="Unassembled WGS sequence"/>
</dbReference>
<accession>A0A926UPB3</accession>
<dbReference type="Pfam" id="PF00069">
    <property type="entry name" value="Pkinase"/>
    <property type="match status" value="1"/>
</dbReference>
<feature type="transmembrane region" description="Helical" evidence="1">
    <location>
        <begin position="668"/>
        <end position="689"/>
    </location>
</feature>
<reference evidence="3" key="2">
    <citation type="submission" date="2020-08" db="EMBL/GenBank/DDBJ databases">
        <authorList>
            <person name="Chen M."/>
            <person name="Teng W."/>
            <person name="Zhao L."/>
            <person name="Hu C."/>
            <person name="Zhou Y."/>
            <person name="Han B."/>
            <person name="Song L."/>
            <person name="Shu W."/>
        </authorList>
    </citation>
    <scope>NUCLEOTIDE SEQUENCE</scope>
    <source>
        <strain evidence="3">FACHB-1277</strain>
    </source>
</reference>
<dbReference type="PROSITE" id="PS50011">
    <property type="entry name" value="PROTEIN_KINASE_DOM"/>
    <property type="match status" value="1"/>
</dbReference>
<dbReference type="EMBL" id="JACJPY010000003">
    <property type="protein sequence ID" value="MBD2148809.1"/>
    <property type="molecule type" value="Genomic_DNA"/>
</dbReference>
<keyword evidence="1" id="KW-0812">Transmembrane</keyword>
<proteinExistence type="predicted"/>
<evidence type="ECO:0000313" key="3">
    <source>
        <dbReference type="EMBL" id="MBD2148809.1"/>
    </source>
</evidence>
<evidence type="ECO:0000259" key="2">
    <source>
        <dbReference type="PROSITE" id="PS50011"/>
    </source>
</evidence>
<dbReference type="PANTHER" id="PTHR44167:SF24">
    <property type="entry name" value="SERINE_THREONINE-PROTEIN KINASE CHK2"/>
    <property type="match status" value="1"/>
</dbReference>
<dbReference type="InterPro" id="IPR011009">
    <property type="entry name" value="Kinase-like_dom_sf"/>
</dbReference>
<name>A0A926UPB3_9CYAN</name>
<dbReference type="GO" id="GO:0005524">
    <property type="term" value="F:ATP binding"/>
    <property type="evidence" value="ECO:0007669"/>
    <property type="project" value="InterPro"/>
</dbReference>
<dbReference type="CDD" id="cd14014">
    <property type="entry name" value="STKc_PknB_like"/>
    <property type="match status" value="1"/>
</dbReference>
<dbReference type="Gene3D" id="3.30.200.20">
    <property type="entry name" value="Phosphorylase Kinase, domain 1"/>
    <property type="match status" value="1"/>
</dbReference>